<dbReference type="GO" id="GO:0003887">
    <property type="term" value="F:DNA-directed DNA polymerase activity"/>
    <property type="evidence" value="ECO:0007669"/>
    <property type="project" value="UniProtKB-UniRule"/>
</dbReference>
<dbReference type="FunFam" id="3.30.210.10:FF:000002">
    <property type="entry name" value="DNA polymerase"/>
    <property type="match status" value="1"/>
</dbReference>
<dbReference type="InterPro" id="IPR003583">
    <property type="entry name" value="Hlx-hairpin-Hlx_DNA-bd_motif"/>
</dbReference>
<evidence type="ECO:0000256" key="15">
    <source>
        <dbReference type="ARBA" id="ARBA00023053"/>
    </source>
</evidence>
<dbReference type="Gene3D" id="3.30.210.10">
    <property type="entry name" value="DNA polymerase, thumb domain"/>
    <property type="match status" value="1"/>
</dbReference>
<dbReference type="GO" id="GO:0005634">
    <property type="term" value="C:nucleus"/>
    <property type="evidence" value="ECO:0007669"/>
    <property type="project" value="UniProtKB-SubCell"/>
</dbReference>
<evidence type="ECO:0000256" key="4">
    <source>
        <dbReference type="ARBA" id="ARBA00022481"/>
    </source>
</evidence>
<evidence type="ECO:0000256" key="17">
    <source>
        <dbReference type="ARBA" id="ARBA00023204"/>
    </source>
</evidence>
<keyword evidence="9" id="KW-0235">DNA replication</keyword>
<evidence type="ECO:0000256" key="19">
    <source>
        <dbReference type="ARBA" id="ARBA00023242"/>
    </source>
</evidence>
<comment type="catalytic activity">
    <reaction evidence="23 25">
        <text>DNA(n) + a 2'-deoxyribonucleoside 5'-triphosphate = DNA(n+1) + diphosphate</text>
        <dbReference type="Rhea" id="RHEA:22508"/>
        <dbReference type="Rhea" id="RHEA-COMP:17339"/>
        <dbReference type="Rhea" id="RHEA-COMP:17340"/>
        <dbReference type="ChEBI" id="CHEBI:33019"/>
        <dbReference type="ChEBI" id="CHEBI:61560"/>
        <dbReference type="ChEBI" id="CHEBI:173112"/>
        <dbReference type="EC" id="2.7.7.7"/>
    </reaction>
</comment>
<evidence type="ECO:0000256" key="11">
    <source>
        <dbReference type="ARBA" id="ARBA00022763"/>
    </source>
</evidence>
<evidence type="ECO:0000256" key="25">
    <source>
        <dbReference type="RuleBase" id="RU366014"/>
    </source>
</evidence>
<dbReference type="PRINTS" id="PR00870">
    <property type="entry name" value="DNAPOLXBETA"/>
</dbReference>
<evidence type="ECO:0000313" key="28">
    <source>
        <dbReference type="EMBL" id="VVC34892.1"/>
    </source>
</evidence>
<dbReference type="GO" id="GO:0051575">
    <property type="term" value="F:5'-deoxyribose-5-phosphate lyase activity"/>
    <property type="evidence" value="ECO:0007669"/>
    <property type="project" value="RHEA"/>
</dbReference>
<keyword evidence="16" id="KW-0238">DNA-binding</keyword>
<dbReference type="GO" id="GO:0140078">
    <property type="term" value="F:class I DNA-(apurinic or apyrimidinic site) endonuclease activity"/>
    <property type="evidence" value="ECO:0007669"/>
    <property type="project" value="UniProtKB-EC"/>
</dbReference>
<dbReference type="PANTHER" id="PTHR11276:SF42">
    <property type="entry name" value="DNA POLYMERASE BETA"/>
    <property type="match status" value="1"/>
</dbReference>
<keyword evidence="11 25" id="KW-0227">DNA damage</keyword>
<keyword evidence="13" id="KW-0832">Ubl conjugation</keyword>
<comment type="catalytic activity">
    <reaction evidence="20">
        <text>2'-deoxyribonucleotide-(2'-deoxyribose 5'-phosphate)-2'-deoxyribonucleotide-DNA = a 3'-end 2'-deoxyribonucleotide-(2,3-dehydro-2,3-deoxyribose 5'-phosphate)-DNA + a 5'-end 5'-phospho-2'-deoxyribonucleoside-DNA + H(+)</text>
        <dbReference type="Rhea" id="RHEA:66592"/>
        <dbReference type="Rhea" id="RHEA-COMP:13180"/>
        <dbReference type="Rhea" id="RHEA-COMP:16897"/>
        <dbReference type="Rhea" id="RHEA-COMP:17067"/>
        <dbReference type="ChEBI" id="CHEBI:15378"/>
        <dbReference type="ChEBI" id="CHEBI:136412"/>
        <dbReference type="ChEBI" id="CHEBI:157695"/>
        <dbReference type="ChEBI" id="CHEBI:167181"/>
        <dbReference type="EC" id="4.2.99.18"/>
    </reaction>
</comment>
<dbReference type="Pfam" id="PF10391">
    <property type="entry name" value="DNA_pol_lambd_f"/>
    <property type="match status" value="1"/>
</dbReference>
<dbReference type="Pfam" id="PF14792">
    <property type="entry name" value="DNA_pol_B_palm"/>
    <property type="match status" value="1"/>
</dbReference>
<dbReference type="Proteomes" id="UP000325440">
    <property type="component" value="Unassembled WGS sequence"/>
</dbReference>
<comment type="similarity">
    <text evidence="25">Belongs to the DNA polymerase type-X family.</text>
</comment>
<evidence type="ECO:0000256" key="7">
    <source>
        <dbReference type="ARBA" id="ARBA00022679"/>
    </source>
</evidence>
<dbReference type="GO" id="GO:0003677">
    <property type="term" value="F:DNA binding"/>
    <property type="evidence" value="ECO:0007669"/>
    <property type="project" value="UniProtKB-UniRule"/>
</dbReference>
<keyword evidence="10" id="KW-0479">Metal-binding</keyword>
<dbReference type="InterPro" id="IPR043519">
    <property type="entry name" value="NT_sf"/>
</dbReference>
<reference evidence="28 29" key="1">
    <citation type="submission" date="2019-08" db="EMBL/GenBank/DDBJ databases">
        <authorList>
            <person name="Alioto T."/>
            <person name="Alioto T."/>
            <person name="Gomez Garrido J."/>
        </authorList>
    </citation>
    <scope>NUCLEOTIDE SEQUENCE [LARGE SCALE GENOMIC DNA]</scope>
</reference>
<evidence type="ECO:0000256" key="24">
    <source>
        <dbReference type="PIRSR" id="PIRSR622312-50"/>
    </source>
</evidence>
<feature type="domain" description="DNA-directed DNA polymerase X" evidence="27">
    <location>
        <begin position="12"/>
        <end position="330"/>
    </location>
</feature>
<evidence type="ECO:0000256" key="21">
    <source>
        <dbReference type="ARBA" id="ARBA00044678"/>
    </source>
</evidence>
<evidence type="ECO:0000256" key="16">
    <source>
        <dbReference type="ARBA" id="ARBA00023125"/>
    </source>
</evidence>
<feature type="domain" description="Helix-hairpin-helix DNA-binding motif class 1" evidence="26">
    <location>
        <begin position="100"/>
        <end position="119"/>
    </location>
</feature>
<evidence type="ECO:0000256" key="5">
    <source>
        <dbReference type="ARBA" id="ARBA00022490"/>
    </source>
</evidence>
<dbReference type="SUPFAM" id="SSF81585">
    <property type="entry name" value="PsbU/PolX domain-like"/>
    <property type="match status" value="1"/>
</dbReference>
<dbReference type="InterPro" id="IPR037160">
    <property type="entry name" value="DNA_Pol_thumb_sf"/>
</dbReference>
<feature type="active site" description="Nucleophile; Schiff-base intermediate with DNA; for 5'-dRP lyase activity" evidence="24">
    <location>
        <position position="74"/>
    </location>
</feature>
<dbReference type="InterPro" id="IPR002054">
    <property type="entry name" value="DNA-dir_DNA_pol_X"/>
</dbReference>
<dbReference type="InterPro" id="IPR029398">
    <property type="entry name" value="PolB_thumb"/>
</dbReference>
<dbReference type="Gene3D" id="1.10.150.110">
    <property type="entry name" value="DNA polymerase beta, N-terminal domain-like"/>
    <property type="match status" value="1"/>
</dbReference>
<proteinExistence type="inferred from homology"/>
<dbReference type="Pfam" id="PF14716">
    <property type="entry name" value="HHH_8"/>
    <property type="match status" value="1"/>
</dbReference>
<evidence type="ECO:0000256" key="1">
    <source>
        <dbReference type="ARBA" id="ARBA00001946"/>
    </source>
</evidence>
<name>A0A5E4MRH4_9HEMI</name>
<dbReference type="Pfam" id="PF14791">
    <property type="entry name" value="DNA_pol_B_thumb"/>
    <property type="match status" value="1"/>
</dbReference>
<sequence length="331" mass="37656">MSKRKAPSDFTNPNHDFCEFLMELADYEKNVSRNIHKYNAYRKAASALAKHGTRVKSGDEAKKLDGIGDKISKKIDEFLDTGKLRKLDNIRSDEGSVAIKELTRVSGIGPAKAKDLYDSGVTSIEILLKNQDKLNHHQKLGLKYLIDFEQKIPRSEIVEVEQIIKKTLSNLDSSYKITICGSYRRGKDLSGDIDTLISHPTYTSKDLKKKSDKLQIIVDVLKNNNLITETISLGETKFMGVCKVNDLSRRLDIRLNPYDQFYCAVLYFTGSDLFNKQMRDHALHQGFTLNEYTLRPMGSTGIPGEPVEITSEEDIFDYLGYPYKKPEERNL</sequence>
<dbReference type="Gene3D" id="3.30.460.10">
    <property type="entry name" value="Beta Polymerase, domain 2"/>
    <property type="match status" value="1"/>
</dbReference>
<keyword evidence="5" id="KW-0963">Cytoplasm</keyword>
<keyword evidence="7 25" id="KW-0808">Transferase</keyword>
<dbReference type="GO" id="GO:0005737">
    <property type="term" value="C:cytoplasm"/>
    <property type="evidence" value="ECO:0007669"/>
    <property type="project" value="UniProtKB-SubCell"/>
</dbReference>
<keyword evidence="14 25" id="KW-0239">DNA-directed DNA polymerase</keyword>
<dbReference type="OrthoDB" id="205514at2759"/>
<evidence type="ECO:0000313" key="29">
    <source>
        <dbReference type="Proteomes" id="UP000325440"/>
    </source>
</evidence>
<keyword evidence="17 25" id="KW-0234">DNA repair</keyword>
<evidence type="ECO:0000259" key="27">
    <source>
        <dbReference type="SMART" id="SM00483"/>
    </source>
</evidence>
<comment type="cofactor">
    <cofactor evidence="1">
        <name>Mg(2+)</name>
        <dbReference type="ChEBI" id="CHEBI:18420"/>
    </cofactor>
</comment>
<evidence type="ECO:0000256" key="10">
    <source>
        <dbReference type="ARBA" id="ARBA00022723"/>
    </source>
</evidence>
<dbReference type="InterPro" id="IPR018944">
    <property type="entry name" value="DNA_pol_lambd_fingers_domain"/>
</dbReference>
<evidence type="ECO:0000256" key="2">
    <source>
        <dbReference type="ARBA" id="ARBA00004123"/>
    </source>
</evidence>
<keyword evidence="12" id="KW-0460">Magnesium</keyword>
<dbReference type="SUPFAM" id="SSF47802">
    <property type="entry name" value="DNA polymerase beta, N-terminal domain-like"/>
    <property type="match status" value="1"/>
</dbReference>
<dbReference type="EC" id="2.7.7.7" evidence="25"/>
<dbReference type="InterPro" id="IPR022312">
    <property type="entry name" value="DNA_pol_X"/>
</dbReference>
<dbReference type="PANTHER" id="PTHR11276">
    <property type="entry name" value="DNA POLYMERASE TYPE-X FAMILY MEMBER"/>
    <property type="match status" value="1"/>
</dbReference>
<evidence type="ECO:0000259" key="26">
    <source>
        <dbReference type="SMART" id="SM00278"/>
    </source>
</evidence>
<evidence type="ECO:0000256" key="8">
    <source>
        <dbReference type="ARBA" id="ARBA00022695"/>
    </source>
</evidence>
<comment type="function">
    <text evidence="22">Repair polymerase that plays a key role in base-excision repair. During this process, the damaged base is excised by specific DNA glycosylases, the DNA backbone is nicked at the abasic site by an apurinic/apyrimidic (AP) endonuclease, and POLB removes 5'-deoxyribose-phosphate from the preincised AP site acting as a 5'-deoxyribose-phosphate lyase (5'-dRP lyase); through its DNA polymerase activity, it adds one nucleotide to the 3' end of the arising single-nucleotide gap. Conducts 'gap-filling' DNA synthesis in a stepwise distributive fashion rather than in a processive fashion as for other DNA polymerases. It is also able to cleave sugar-phosphate bonds 3' to an intact AP site, acting as an AP lyase.</text>
</comment>
<evidence type="ECO:0000256" key="3">
    <source>
        <dbReference type="ARBA" id="ARBA00004496"/>
    </source>
</evidence>
<evidence type="ECO:0000256" key="9">
    <source>
        <dbReference type="ARBA" id="ARBA00022705"/>
    </source>
</evidence>
<evidence type="ECO:0000256" key="20">
    <source>
        <dbReference type="ARBA" id="ARBA00044632"/>
    </source>
</evidence>
<keyword evidence="8 25" id="KW-0548">Nucleotidyltransferase</keyword>
<dbReference type="SMART" id="SM00278">
    <property type="entry name" value="HhH1"/>
    <property type="match status" value="2"/>
</dbReference>
<comment type="catalytic activity">
    <reaction evidence="21">
        <text>a 5'-end 2'-deoxyribose-2'-deoxyribonucleotide-DNA = (2E,4S)-4-hydroxypenten-2-al-5-phosphate + a 5'-end 5'-phospho-2'-deoxyribonucleoside-DNA + H(+)</text>
        <dbReference type="Rhea" id="RHEA:76255"/>
        <dbReference type="Rhea" id="RHEA-COMP:13180"/>
        <dbReference type="Rhea" id="RHEA-COMP:18657"/>
        <dbReference type="ChEBI" id="CHEBI:15378"/>
        <dbReference type="ChEBI" id="CHEBI:136412"/>
        <dbReference type="ChEBI" id="CHEBI:195194"/>
        <dbReference type="ChEBI" id="CHEBI:195195"/>
    </reaction>
</comment>
<dbReference type="PRINTS" id="PR00869">
    <property type="entry name" value="DNAPOLX"/>
</dbReference>
<evidence type="ECO:0000256" key="14">
    <source>
        <dbReference type="ARBA" id="ARBA00022932"/>
    </source>
</evidence>
<comment type="function">
    <text evidence="25">DNA polymerase that functions in several pathways of DNA repair. Involved in base excision repair (BER) responsible for repair of lesions that give rise to abasic (AP) sites in DNA. Also contributes to DNA double-strand break repair by non-homologous end joining and homologous recombination. Has both template-dependent and template-independent (terminal transferase) DNA polymerase activities. Has also a 5'-deoxyribose-5-phosphate lyase (dRP lyase) activity.</text>
</comment>
<protein>
    <recommendedName>
        <fullName evidence="25">DNA polymerase</fullName>
        <ecNumber evidence="25">2.7.7.7</ecNumber>
    </recommendedName>
</protein>
<dbReference type="GO" id="GO:0006284">
    <property type="term" value="P:base-excision repair"/>
    <property type="evidence" value="ECO:0007669"/>
    <property type="project" value="TreeGrafter"/>
</dbReference>
<evidence type="ECO:0000256" key="23">
    <source>
        <dbReference type="ARBA" id="ARBA00049244"/>
    </source>
</evidence>
<dbReference type="GO" id="GO:0006303">
    <property type="term" value="P:double-strand break repair via nonhomologous end joining"/>
    <property type="evidence" value="ECO:0007669"/>
    <property type="project" value="TreeGrafter"/>
</dbReference>
<dbReference type="InterPro" id="IPR010996">
    <property type="entry name" value="HHH_MUS81"/>
</dbReference>
<accession>A0A5E4MRH4</accession>
<evidence type="ECO:0000256" key="13">
    <source>
        <dbReference type="ARBA" id="ARBA00022843"/>
    </source>
</evidence>
<evidence type="ECO:0000256" key="18">
    <source>
        <dbReference type="ARBA" id="ARBA00023239"/>
    </source>
</evidence>
<dbReference type="InterPro" id="IPR002008">
    <property type="entry name" value="DNA_pol_X_beta-like"/>
</dbReference>
<dbReference type="InterPro" id="IPR028207">
    <property type="entry name" value="DNA_pol_B_palm_palm"/>
</dbReference>
<keyword evidence="15" id="KW-0915">Sodium</keyword>
<keyword evidence="4" id="KW-0488">Methylation</keyword>
<keyword evidence="19 25" id="KW-0539">Nucleus</keyword>
<evidence type="ECO:0000256" key="6">
    <source>
        <dbReference type="ARBA" id="ARBA00022634"/>
    </source>
</evidence>
<feature type="domain" description="Helix-hairpin-helix DNA-binding motif class 1" evidence="26">
    <location>
        <begin position="59"/>
        <end position="78"/>
    </location>
</feature>
<evidence type="ECO:0000256" key="22">
    <source>
        <dbReference type="ARBA" id="ARBA00045548"/>
    </source>
</evidence>
<gene>
    <name evidence="28" type="ORF">CINCED_3A023633</name>
</gene>
<dbReference type="FunFam" id="1.10.150.110:FF:000002">
    <property type="entry name" value="DNA polymerase beta"/>
    <property type="match status" value="1"/>
</dbReference>
<organism evidence="28 29">
    <name type="scientific">Cinara cedri</name>
    <dbReference type="NCBI Taxonomy" id="506608"/>
    <lineage>
        <taxon>Eukaryota</taxon>
        <taxon>Metazoa</taxon>
        <taxon>Ecdysozoa</taxon>
        <taxon>Arthropoda</taxon>
        <taxon>Hexapoda</taxon>
        <taxon>Insecta</taxon>
        <taxon>Pterygota</taxon>
        <taxon>Neoptera</taxon>
        <taxon>Paraneoptera</taxon>
        <taxon>Hemiptera</taxon>
        <taxon>Sternorrhyncha</taxon>
        <taxon>Aphidomorpha</taxon>
        <taxon>Aphidoidea</taxon>
        <taxon>Aphididae</taxon>
        <taxon>Lachninae</taxon>
        <taxon>Cinara</taxon>
    </lineage>
</organism>
<keyword evidence="29" id="KW-1185">Reference proteome</keyword>
<dbReference type="Gene3D" id="1.10.150.20">
    <property type="entry name" value="5' to 3' exonuclease, C-terminal subdomain"/>
    <property type="match status" value="1"/>
</dbReference>
<dbReference type="AlphaFoldDB" id="A0A5E4MRH4"/>
<dbReference type="SMART" id="SM00483">
    <property type="entry name" value="POLXc"/>
    <property type="match status" value="1"/>
</dbReference>
<keyword evidence="6" id="KW-0237">DNA synthesis</keyword>
<dbReference type="CDD" id="cd00141">
    <property type="entry name" value="NT_POLXc"/>
    <property type="match status" value="1"/>
</dbReference>
<dbReference type="EMBL" id="CABPRJ010001021">
    <property type="protein sequence ID" value="VVC34892.1"/>
    <property type="molecule type" value="Genomic_DNA"/>
</dbReference>
<dbReference type="InterPro" id="IPR027421">
    <property type="entry name" value="DNA_pol_lamdba_lyase_dom_sf"/>
</dbReference>
<comment type="subcellular location">
    <subcellularLocation>
        <location evidence="3">Cytoplasm</location>
    </subcellularLocation>
    <subcellularLocation>
        <location evidence="2 25">Nucleus</location>
    </subcellularLocation>
</comment>
<keyword evidence="18" id="KW-0456">Lyase</keyword>
<evidence type="ECO:0000256" key="12">
    <source>
        <dbReference type="ARBA" id="ARBA00022842"/>
    </source>
</evidence>
<dbReference type="GO" id="GO:0046872">
    <property type="term" value="F:metal ion binding"/>
    <property type="evidence" value="ECO:0007669"/>
    <property type="project" value="UniProtKB-UniRule"/>
</dbReference>
<dbReference type="SUPFAM" id="SSF81301">
    <property type="entry name" value="Nucleotidyltransferase"/>
    <property type="match status" value="1"/>
</dbReference>